<keyword evidence="2" id="KW-1185">Reference proteome</keyword>
<evidence type="ECO:0000313" key="1">
    <source>
        <dbReference type="EMBL" id="KAH7980519.1"/>
    </source>
</evidence>
<dbReference type="Proteomes" id="UP000821865">
    <property type="component" value="Chromosome 1"/>
</dbReference>
<protein>
    <submittedName>
        <fullName evidence="1">Uncharacterized protein</fullName>
    </submittedName>
</protein>
<accession>A0ACB8E2F9</accession>
<dbReference type="EMBL" id="CM023470">
    <property type="protein sequence ID" value="KAH7980519.1"/>
    <property type="molecule type" value="Genomic_DNA"/>
</dbReference>
<sequence length="137" mass="15123">MTDFRQSFVRSSTRSIDADVYGKDGGCSLNGPASSLSRSSASAEVAQLTTPRGHRRSTTNSFDVQPEQLTQPFCSPFMLQSRIRQTTESRRSIRWPIQQMAGLWPAKISQQEPSLPQPARSNALYGTAGHRAVLLEP</sequence>
<reference evidence="1" key="1">
    <citation type="submission" date="2020-05" db="EMBL/GenBank/DDBJ databases">
        <title>Large-scale comparative analyses of tick genomes elucidate their genetic diversity and vector capacities.</title>
        <authorList>
            <person name="Jia N."/>
            <person name="Wang J."/>
            <person name="Shi W."/>
            <person name="Du L."/>
            <person name="Sun Y."/>
            <person name="Zhan W."/>
            <person name="Jiang J."/>
            <person name="Wang Q."/>
            <person name="Zhang B."/>
            <person name="Ji P."/>
            <person name="Sakyi L.B."/>
            <person name="Cui X."/>
            <person name="Yuan T."/>
            <person name="Jiang B."/>
            <person name="Yang W."/>
            <person name="Lam T.T.-Y."/>
            <person name="Chang Q."/>
            <person name="Ding S."/>
            <person name="Wang X."/>
            <person name="Zhu J."/>
            <person name="Ruan X."/>
            <person name="Zhao L."/>
            <person name="Wei J."/>
            <person name="Que T."/>
            <person name="Du C."/>
            <person name="Cheng J."/>
            <person name="Dai P."/>
            <person name="Han X."/>
            <person name="Huang E."/>
            <person name="Gao Y."/>
            <person name="Liu J."/>
            <person name="Shao H."/>
            <person name="Ye R."/>
            <person name="Li L."/>
            <person name="Wei W."/>
            <person name="Wang X."/>
            <person name="Wang C."/>
            <person name="Yang T."/>
            <person name="Huo Q."/>
            <person name="Li W."/>
            <person name="Guo W."/>
            <person name="Chen H."/>
            <person name="Zhou L."/>
            <person name="Ni X."/>
            <person name="Tian J."/>
            <person name="Zhou Y."/>
            <person name="Sheng Y."/>
            <person name="Liu T."/>
            <person name="Pan Y."/>
            <person name="Xia L."/>
            <person name="Li J."/>
            <person name="Zhao F."/>
            <person name="Cao W."/>
        </authorList>
    </citation>
    <scope>NUCLEOTIDE SEQUENCE</scope>
    <source>
        <strain evidence="1">Dsil-2018</strain>
    </source>
</reference>
<comment type="caution">
    <text evidence="1">The sequence shown here is derived from an EMBL/GenBank/DDBJ whole genome shotgun (WGS) entry which is preliminary data.</text>
</comment>
<proteinExistence type="predicted"/>
<evidence type="ECO:0000313" key="2">
    <source>
        <dbReference type="Proteomes" id="UP000821865"/>
    </source>
</evidence>
<name>A0ACB8E2F9_DERSI</name>
<organism evidence="1 2">
    <name type="scientific">Dermacentor silvarum</name>
    <name type="common">Tick</name>
    <dbReference type="NCBI Taxonomy" id="543639"/>
    <lineage>
        <taxon>Eukaryota</taxon>
        <taxon>Metazoa</taxon>
        <taxon>Ecdysozoa</taxon>
        <taxon>Arthropoda</taxon>
        <taxon>Chelicerata</taxon>
        <taxon>Arachnida</taxon>
        <taxon>Acari</taxon>
        <taxon>Parasitiformes</taxon>
        <taxon>Ixodida</taxon>
        <taxon>Ixodoidea</taxon>
        <taxon>Ixodidae</taxon>
        <taxon>Rhipicephalinae</taxon>
        <taxon>Dermacentor</taxon>
    </lineage>
</organism>
<gene>
    <name evidence="1" type="ORF">HPB49_016871</name>
</gene>